<comment type="similarity">
    <text evidence="2">Belongs to the DegT/DnrJ/EryC1 family.</text>
</comment>
<dbReference type="Pfam" id="PF01041">
    <property type="entry name" value="DegT_DnrJ_EryC1"/>
    <property type="match status" value="1"/>
</dbReference>
<accession>A0ABV1JDA2</accession>
<dbReference type="EC" id="2.6.1.-" evidence="3"/>
<keyword evidence="2" id="KW-0663">Pyridoxal phosphate</keyword>
<reference evidence="3 4" key="1">
    <citation type="submission" date="2024-04" db="EMBL/GenBank/DDBJ databases">
        <title>Human intestinal bacterial collection.</title>
        <authorList>
            <person name="Pauvert C."/>
            <person name="Hitch T.C.A."/>
            <person name="Clavel T."/>
        </authorList>
    </citation>
    <scope>NUCLEOTIDE SEQUENCE [LARGE SCALE GENOMIC DNA]</scope>
    <source>
        <strain evidence="3 4">CLA-KB-H42</strain>
    </source>
</reference>
<gene>
    <name evidence="3" type="ORF">AAA083_07070</name>
</gene>
<comment type="cofactor">
    <cofactor evidence="1">
        <name>pyridoxal 5'-phosphate</name>
        <dbReference type="ChEBI" id="CHEBI:597326"/>
    </cofactor>
</comment>
<organism evidence="3 4">
    <name type="scientific">Raoultibacter massiliensis</name>
    <dbReference type="NCBI Taxonomy" id="1852371"/>
    <lineage>
        <taxon>Bacteria</taxon>
        <taxon>Bacillati</taxon>
        <taxon>Actinomycetota</taxon>
        <taxon>Coriobacteriia</taxon>
        <taxon>Eggerthellales</taxon>
        <taxon>Eggerthellaceae</taxon>
        <taxon>Raoultibacter</taxon>
    </lineage>
</organism>
<dbReference type="PANTHER" id="PTHR30244">
    <property type="entry name" value="TRANSAMINASE"/>
    <property type="match status" value="1"/>
</dbReference>
<dbReference type="InterPro" id="IPR015422">
    <property type="entry name" value="PyrdxlP-dep_Trfase_small"/>
</dbReference>
<name>A0ABV1JDA2_9ACTN</name>
<evidence type="ECO:0000256" key="2">
    <source>
        <dbReference type="RuleBase" id="RU004508"/>
    </source>
</evidence>
<sequence length="411" mass="45175">MDDKRHIAFSPPDISQAEIDAVAEAMRSGWITTGPKTKELEHRLADLTKAAGVACLSSATAALECALRALGIGPGDEVIVPAYTYTASCSPICHVGATPVLIDTAPGSFEMNYAELGDLVTERTRAVIPVDIAGRMCDYDRLEGVLLSKKALWRPQNDLQRLFDRVVIVADGAHSLGADYHGRPSGSVADFTAFSFHAVKNLTTAEGGALAWRNGGFDNEEFYRGIMLQSLHGQTKDALAKTQASSWEYDIAFPGWKCNMTDIQAAIGLAQLDRYPNLLARRREIIARYEAGLADADVTLVKHFGDWANSSGHLMLVRMPGKDEAFRNRVIELMAEDGVATNVHYKPLPMFTAYRNLGFDIADYPNAYNQYRCEITLPLHTLLSDDDVDYTIGSFKRAFARASDQTKRESD</sequence>
<keyword evidence="4" id="KW-1185">Reference proteome</keyword>
<protein>
    <submittedName>
        <fullName evidence="3">DegT/DnrJ/EryC1/StrS family aminotransferase</fullName>
        <ecNumber evidence="3">2.6.1.-</ecNumber>
    </submittedName>
</protein>
<proteinExistence type="inferred from homology"/>
<evidence type="ECO:0000313" key="4">
    <source>
        <dbReference type="Proteomes" id="UP001487305"/>
    </source>
</evidence>
<dbReference type="EMBL" id="JBBNOP010000005">
    <property type="protein sequence ID" value="MEQ3362733.1"/>
    <property type="molecule type" value="Genomic_DNA"/>
</dbReference>
<dbReference type="RefSeq" id="WP_102374982.1">
    <property type="nucleotide sequence ID" value="NZ_JBBNOP010000005.1"/>
</dbReference>
<comment type="caution">
    <text evidence="3">The sequence shown here is derived from an EMBL/GenBank/DDBJ whole genome shotgun (WGS) entry which is preliminary data.</text>
</comment>
<dbReference type="InterPro" id="IPR015424">
    <property type="entry name" value="PyrdxlP-dep_Trfase"/>
</dbReference>
<dbReference type="Gene3D" id="3.90.1150.10">
    <property type="entry name" value="Aspartate Aminotransferase, domain 1"/>
    <property type="match status" value="1"/>
</dbReference>
<dbReference type="SUPFAM" id="SSF53383">
    <property type="entry name" value="PLP-dependent transferases"/>
    <property type="match status" value="1"/>
</dbReference>
<dbReference type="InterPro" id="IPR015421">
    <property type="entry name" value="PyrdxlP-dep_Trfase_major"/>
</dbReference>
<dbReference type="PANTHER" id="PTHR30244:SF34">
    <property type="entry name" value="DTDP-4-AMINO-4,6-DIDEOXYGALACTOSE TRANSAMINASE"/>
    <property type="match status" value="1"/>
</dbReference>
<dbReference type="CDD" id="cd00616">
    <property type="entry name" value="AHBA_syn"/>
    <property type="match status" value="1"/>
</dbReference>
<evidence type="ECO:0000313" key="3">
    <source>
        <dbReference type="EMBL" id="MEQ3362733.1"/>
    </source>
</evidence>
<dbReference type="Gene3D" id="3.40.640.10">
    <property type="entry name" value="Type I PLP-dependent aspartate aminotransferase-like (Major domain)"/>
    <property type="match status" value="1"/>
</dbReference>
<dbReference type="PIRSF" id="PIRSF000390">
    <property type="entry name" value="PLP_StrS"/>
    <property type="match status" value="1"/>
</dbReference>
<dbReference type="GO" id="GO:0008483">
    <property type="term" value="F:transaminase activity"/>
    <property type="evidence" value="ECO:0007669"/>
    <property type="project" value="UniProtKB-KW"/>
</dbReference>
<keyword evidence="3" id="KW-0032">Aminotransferase</keyword>
<dbReference type="InterPro" id="IPR000653">
    <property type="entry name" value="DegT/StrS_aminotransferase"/>
</dbReference>
<dbReference type="Proteomes" id="UP001487305">
    <property type="component" value="Unassembled WGS sequence"/>
</dbReference>
<keyword evidence="3" id="KW-0808">Transferase</keyword>
<evidence type="ECO:0000256" key="1">
    <source>
        <dbReference type="ARBA" id="ARBA00001933"/>
    </source>
</evidence>